<keyword evidence="2" id="KW-0732">Signal</keyword>
<feature type="chain" id="PRO_5043398737" evidence="2">
    <location>
        <begin position="29"/>
        <end position="325"/>
    </location>
</feature>
<evidence type="ECO:0000256" key="2">
    <source>
        <dbReference type="SAM" id="SignalP"/>
    </source>
</evidence>
<dbReference type="InterPro" id="IPR042100">
    <property type="entry name" value="Bug_dom1"/>
</dbReference>
<comment type="caution">
    <text evidence="3">The sequence shown here is derived from an EMBL/GenBank/DDBJ whole genome shotgun (WGS) entry which is preliminary data.</text>
</comment>
<proteinExistence type="inferred from homology"/>
<dbReference type="RefSeq" id="WP_332288500.1">
    <property type="nucleotide sequence ID" value="NZ_JAZIBG010000019.1"/>
</dbReference>
<dbReference type="CDD" id="cd07012">
    <property type="entry name" value="PBP2_Bug_TTT"/>
    <property type="match status" value="1"/>
</dbReference>
<evidence type="ECO:0000313" key="3">
    <source>
        <dbReference type="EMBL" id="MEF7613557.1"/>
    </source>
</evidence>
<keyword evidence="4" id="KW-1185">Reference proteome</keyword>
<evidence type="ECO:0000256" key="1">
    <source>
        <dbReference type="ARBA" id="ARBA00006987"/>
    </source>
</evidence>
<dbReference type="PANTHER" id="PTHR42928:SF5">
    <property type="entry name" value="BLR1237 PROTEIN"/>
    <property type="match status" value="1"/>
</dbReference>
<dbReference type="Gene3D" id="3.40.190.150">
    <property type="entry name" value="Bordetella uptake gene, domain 1"/>
    <property type="match status" value="1"/>
</dbReference>
<comment type="similarity">
    <text evidence="1">Belongs to the UPF0065 (bug) family.</text>
</comment>
<dbReference type="SUPFAM" id="SSF53850">
    <property type="entry name" value="Periplasmic binding protein-like II"/>
    <property type="match status" value="1"/>
</dbReference>
<accession>A0AAW9QDQ3</accession>
<dbReference type="Proteomes" id="UP001336250">
    <property type="component" value="Unassembled WGS sequence"/>
</dbReference>
<dbReference type="Gene3D" id="3.40.190.10">
    <property type="entry name" value="Periplasmic binding protein-like II"/>
    <property type="match status" value="1"/>
</dbReference>
<feature type="signal peptide" evidence="2">
    <location>
        <begin position="1"/>
        <end position="28"/>
    </location>
</feature>
<dbReference type="Pfam" id="PF03401">
    <property type="entry name" value="TctC"/>
    <property type="match status" value="1"/>
</dbReference>
<dbReference type="InterPro" id="IPR005064">
    <property type="entry name" value="BUG"/>
</dbReference>
<dbReference type="AlphaFoldDB" id="A0AAW9QDQ3"/>
<reference evidence="3 4" key="1">
    <citation type="submission" date="2024-02" db="EMBL/GenBank/DDBJ databases">
        <title>Genome sequence of Aquincola sp. MAHUQ-54.</title>
        <authorList>
            <person name="Huq M.A."/>
        </authorList>
    </citation>
    <scope>NUCLEOTIDE SEQUENCE [LARGE SCALE GENOMIC DNA]</scope>
    <source>
        <strain evidence="3 4">MAHUQ-54</strain>
    </source>
</reference>
<organism evidence="3 4">
    <name type="scientific">Aquincola agrisoli</name>
    <dbReference type="NCBI Taxonomy" id="3119538"/>
    <lineage>
        <taxon>Bacteria</taxon>
        <taxon>Pseudomonadati</taxon>
        <taxon>Pseudomonadota</taxon>
        <taxon>Betaproteobacteria</taxon>
        <taxon>Burkholderiales</taxon>
        <taxon>Sphaerotilaceae</taxon>
        <taxon>Aquincola</taxon>
    </lineage>
</organism>
<dbReference type="PANTHER" id="PTHR42928">
    <property type="entry name" value="TRICARBOXYLATE-BINDING PROTEIN"/>
    <property type="match status" value="1"/>
</dbReference>
<dbReference type="PIRSF" id="PIRSF017082">
    <property type="entry name" value="YflP"/>
    <property type="match status" value="1"/>
</dbReference>
<protein>
    <submittedName>
        <fullName evidence="3">Tripartite tricarboxylate transporter substrate binding protein</fullName>
    </submittedName>
</protein>
<evidence type="ECO:0000313" key="4">
    <source>
        <dbReference type="Proteomes" id="UP001336250"/>
    </source>
</evidence>
<sequence>MLPTSWFRRCTRALAAACLAGLASAALAAYPDKPVKLLIGFPPGGGGDLYGRAIANELGKVLGATFVVENKAGAGGNIAAELMTQAAPDGYTLLLGMSGNLASSVAIRPTMPYKVPDDFVFISQLVETPYGLVVSADNAKLKTIQDYIAQAKGDKLTYASTGTGGAAQIVMEMVKQQGGLEVLHIPYKGSGPVMTDLMGGLVDSFFAPYTPLMGQITQGKLRLLAVSSDKRVPSLPDVPTLKESGIDVVMTQWYGLVAPKGTPQPVVDKLRQAVKQALQSPELLKVYRGDGAREGSLAGPAFRDFVLKDLANYKRAVERGNLKME</sequence>
<name>A0AAW9QDQ3_9BURK</name>
<dbReference type="EMBL" id="JAZIBG010000019">
    <property type="protein sequence ID" value="MEF7613557.1"/>
    <property type="molecule type" value="Genomic_DNA"/>
</dbReference>
<gene>
    <name evidence="3" type="ORF">V4F39_06495</name>
</gene>